<evidence type="ECO:0000313" key="3">
    <source>
        <dbReference type="Proteomes" id="UP000003586"/>
    </source>
</evidence>
<evidence type="ECO:0000256" key="1">
    <source>
        <dbReference type="SAM" id="Phobius"/>
    </source>
</evidence>
<dbReference type="Pfam" id="PF14126">
    <property type="entry name" value="DUF4293"/>
    <property type="match status" value="1"/>
</dbReference>
<dbReference type="HOGENOM" id="CLU_132526_0_0_10"/>
<gene>
    <name evidence="2" type="ORF">NIASO_11425</name>
</gene>
<accession>W0F738</accession>
<dbReference type="STRING" id="929713.NIASO_11425"/>
<dbReference type="AlphaFoldDB" id="W0F738"/>
<dbReference type="eggNOG" id="ENOG503333M">
    <property type="taxonomic scope" value="Bacteria"/>
</dbReference>
<feature type="transmembrane region" description="Helical" evidence="1">
    <location>
        <begin position="75"/>
        <end position="93"/>
    </location>
</feature>
<reference evidence="2 3" key="1">
    <citation type="submission" date="2013-12" db="EMBL/GenBank/DDBJ databases">
        <authorList>
            <consortium name="DOE Joint Genome Institute"/>
            <person name="Eisen J."/>
            <person name="Huntemann M."/>
            <person name="Han J."/>
            <person name="Chen A."/>
            <person name="Kyrpides N."/>
            <person name="Mavromatis K."/>
            <person name="Markowitz V."/>
            <person name="Palaniappan K."/>
            <person name="Ivanova N."/>
            <person name="Schaumberg A."/>
            <person name="Pati A."/>
            <person name="Liolios K."/>
            <person name="Nordberg H.P."/>
            <person name="Cantor M.N."/>
            <person name="Hua S.X."/>
            <person name="Woyke T."/>
        </authorList>
    </citation>
    <scope>NUCLEOTIDE SEQUENCE [LARGE SCALE GENOMIC DNA]</scope>
    <source>
        <strain evidence="3">DSM 19437</strain>
    </source>
</reference>
<keyword evidence="1" id="KW-1133">Transmembrane helix</keyword>
<keyword evidence="1" id="KW-0472">Membrane</keyword>
<dbReference type="Proteomes" id="UP000003586">
    <property type="component" value="Chromosome"/>
</dbReference>
<dbReference type="InterPro" id="IPR025635">
    <property type="entry name" value="DUF4293"/>
</dbReference>
<dbReference type="EMBL" id="CP007035">
    <property type="protein sequence ID" value="AHF17638.1"/>
    <property type="molecule type" value="Genomic_DNA"/>
</dbReference>
<name>W0F738_9BACT</name>
<evidence type="ECO:0000313" key="2">
    <source>
        <dbReference type="EMBL" id="AHF17638.1"/>
    </source>
</evidence>
<feature type="transmembrane region" description="Helical" evidence="1">
    <location>
        <begin position="105"/>
        <end position="122"/>
    </location>
</feature>
<dbReference type="OrthoDB" id="594989at2"/>
<proteinExistence type="predicted"/>
<dbReference type="KEGG" id="nso:NIASO_11425"/>
<keyword evidence="1" id="KW-0812">Transmembrane</keyword>
<protein>
    <recommendedName>
        <fullName evidence="4">DUF4293 domain-containing protein</fullName>
    </recommendedName>
</protein>
<sequence length="140" mass="15686">MIQRKQTLWLLLSLICAVLTFEFPFYNGTVINGTEGVTGAEITALDNIWLLLLTSGIILLGAAAIFLYKNRKLQLRLTFIGLLASLGLIALYVRYMENFEPGGRISLTALLTLGIVVGFFLAQRGIRRDQKLIKDLDRLR</sequence>
<feature type="transmembrane region" description="Helical" evidence="1">
    <location>
        <begin position="48"/>
        <end position="68"/>
    </location>
</feature>
<organism evidence="2 3">
    <name type="scientific">Niabella soli DSM 19437</name>
    <dbReference type="NCBI Taxonomy" id="929713"/>
    <lineage>
        <taxon>Bacteria</taxon>
        <taxon>Pseudomonadati</taxon>
        <taxon>Bacteroidota</taxon>
        <taxon>Chitinophagia</taxon>
        <taxon>Chitinophagales</taxon>
        <taxon>Chitinophagaceae</taxon>
        <taxon>Niabella</taxon>
    </lineage>
</organism>
<dbReference type="RefSeq" id="WP_008585636.1">
    <property type="nucleotide sequence ID" value="NZ_CP007035.1"/>
</dbReference>
<keyword evidence="3" id="KW-1185">Reference proteome</keyword>
<evidence type="ECO:0008006" key="4">
    <source>
        <dbReference type="Google" id="ProtNLM"/>
    </source>
</evidence>